<proteinExistence type="inferred from homology"/>
<organism evidence="3 4">
    <name type="scientific">Dyella mobilis</name>
    <dbReference type="NCBI Taxonomy" id="1849582"/>
    <lineage>
        <taxon>Bacteria</taxon>
        <taxon>Pseudomonadati</taxon>
        <taxon>Pseudomonadota</taxon>
        <taxon>Gammaproteobacteria</taxon>
        <taxon>Lysobacterales</taxon>
        <taxon>Rhodanobacteraceae</taxon>
        <taxon>Dyella</taxon>
    </lineage>
</organism>
<dbReference type="PANTHER" id="PTHR34477:SF5">
    <property type="entry name" value="BSL5627 PROTEIN"/>
    <property type="match status" value="1"/>
</dbReference>
<feature type="domain" description="GIY-YIG" evidence="2">
    <location>
        <begin position="4"/>
        <end position="81"/>
    </location>
</feature>
<keyword evidence="4" id="KW-1185">Reference proteome</keyword>
<evidence type="ECO:0000313" key="4">
    <source>
        <dbReference type="Proteomes" id="UP001430193"/>
    </source>
</evidence>
<dbReference type="SUPFAM" id="SSF82771">
    <property type="entry name" value="GIY-YIG endonuclease"/>
    <property type="match status" value="1"/>
</dbReference>
<dbReference type="PROSITE" id="PS50164">
    <property type="entry name" value="GIY_YIG"/>
    <property type="match status" value="1"/>
</dbReference>
<dbReference type="InterPro" id="IPR000305">
    <property type="entry name" value="GIY-YIG_endonuc"/>
</dbReference>
<dbReference type="Gene3D" id="3.40.1440.10">
    <property type="entry name" value="GIY-YIG endonuclease"/>
    <property type="match status" value="1"/>
</dbReference>
<evidence type="ECO:0000256" key="1">
    <source>
        <dbReference type="ARBA" id="ARBA00007435"/>
    </source>
</evidence>
<dbReference type="Proteomes" id="UP001430193">
    <property type="component" value="Unassembled WGS sequence"/>
</dbReference>
<dbReference type="EMBL" id="JADIKF010000029">
    <property type="protein sequence ID" value="MBM7128029.1"/>
    <property type="molecule type" value="Genomic_DNA"/>
</dbReference>
<sequence length="98" mass="11872">MHERQPCVYVLASDRNGTLYVGVTSNLPARVWQHRNDVVEGFSHQYQVHKLVWYELHESMESAIRREKAIKKWLRVWKLELVERTNPYWRDLYQEICG</sequence>
<comment type="caution">
    <text evidence="3">The sequence shown here is derived from an EMBL/GenBank/DDBJ whole genome shotgun (WGS) entry which is preliminary data.</text>
</comment>
<dbReference type="Pfam" id="PF01541">
    <property type="entry name" value="GIY-YIG"/>
    <property type="match status" value="1"/>
</dbReference>
<evidence type="ECO:0000259" key="2">
    <source>
        <dbReference type="PROSITE" id="PS50164"/>
    </source>
</evidence>
<dbReference type="InterPro" id="IPR035901">
    <property type="entry name" value="GIY-YIG_endonuc_sf"/>
</dbReference>
<dbReference type="CDD" id="cd10448">
    <property type="entry name" value="GIY-YIG_unchar_3"/>
    <property type="match status" value="1"/>
</dbReference>
<protein>
    <submittedName>
        <fullName evidence="3">GIY-YIG nuclease family protein</fullName>
    </submittedName>
</protein>
<gene>
    <name evidence="3" type="ORF">ISS99_00700</name>
</gene>
<accession>A0ABS2KAQ3</accession>
<reference evidence="3" key="1">
    <citation type="submission" date="2020-10" db="EMBL/GenBank/DDBJ databases">
        <title>Phylogeny of dyella-like bacteria.</title>
        <authorList>
            <person name="Fu J."/>
        </authorList>
    </citation>
    <scope>NUCLEOTIDE SEQUENCE</scope>
    <source>
        <strain evidence="3">DHON07</strain>
    </source>
</reference>
<dbReference type="PANTHER" id="PTHR34477">
    <property type="entry name" value="UPF0213 PROTEIN YHBQ"/>
    <property type="match status" value="1"/>
</dbReference>
<dbReference type="InterPro" id="IPR050190">
    <property type="entry name" value="UPF0213_domain"/>
</dbReference>
<comment type="similarity">
    <text evidence="1">Belongs to the UPF0213 family.</text>
</comment>
<dbReference type="RefSeq" id="WP_204629644.1">
    <property type="nucleotide sequence ID" value="NZ_BSOC01000012.1"/>
</dbReference>
<evidence type="ECO:0000313" key="3">
    <source>
        <dbReference type="EMBL" id="MBM7128029.1"/>
    </source>
</evidence>
<name>A0ABS2KAQ3_9GAMM</name>